<feature type="transmembrane region" description="Helical" evidence="1">
    <location>
        <begin position="12"/>
        <end position="39"/>
    </location>
</feature>
<reference evidence="2 5" key="1">
    <citation type="submission" date="2015-03" db="EMBL/GenBank/DDBJ databases">
        <authorList>
            <person name="Murphy D."/>
        </authorList>
    </citation>
    <scope>NUCLEOTIDE SEQUENCE [LARGE SCALE GENOMIC DNA]</scope>
    <source>
        <strain evidence="2 5">IP06005</strain>
    </source>
</reference>
<evidence type="ECO:0000313" key="4">
    <source>
        <dbReference type="Proteomes" id="UP000038647"/>
    </source>
</evidence>
<proteinExistence type="predicted"/>
<dbReference type="Pfam" id="PF09584">
    <property type="entry name" value="Phageshock_PspD"/>
    <property type="match status" value="1"/>
</dbReference>
<protein>
    <submittedName>
        <fullName evidence="2">Peripheral inner membrane phage-shock protein</fullName>
    </submittedName>
</protein>
<dbReference type="NCBIfam" id="NF007795">
    <property type="entry name" value="PRK10497.1"/>
    <property type="match status" value="1"/>
</dbReference>
<evidence type="ECO:0000313" key="5">
    <source>
        <dbReference type="Proteomes" id="UP000041595"/>
    </source>
</evidence>
<evidence type="ECO:0000313" key="2">
    <source>
        <dbReference type="EMBL" id="CNK63769.1"/>
    </source>
</evidence>
<accession>A0A0T9T5Z1</accession>
<dbReference type="Proteomes" id="UP000038647">
    <property type="component" value="Unassembled WGS sequence"/>
</dbReference>
<dbReference type="OrthoDB" id="6540431at2"/>
<evidence type="ECO:0000256" key="1">
    <source>
        <dbReference type="SAM" id="Phobius"/>
    </source>
</evidence>
<sequence length="80" mass="8783">MNNNNPVRLRAGVILISLLKIIFTVALTYGPAGAAGLIVRSVSSKPLRWLLLLLLEPMLKRAMRVTAGQFAKEKHETTAK</sequence>
<dbReference type="NCBIfam" id="TIGR02979">
    <property type="entry name" value="phageshock_pspD"/>
    <property type="match status" value="1"/>
</dbReference>
<keyword evidence="4" id="KW-1185">Reference proteome</keyword>
<reference evidence="3 4" key="2">
    <citation type="submission" date="2015-03" db="EMBL/GenBank/DDBJ databases">
        <authorList>
            <consortium name="Pathogen Informatics"/>
            <person name="Murphy D."/>
        </authorList>
    </citation>
    <scope>NUCLEOTIDE SEQUENCE [LARGE SCALE GENOMIC DNA]</scope>
    <source>
        <strain evidence="3 4">IP08791</strain>
    </source>
</reference>
<dbReference type="Proteomes" id="UP000041595">
    <property type="component" value="Unassembled WGS sequence"/>
</dbReference>
<dbReference type="AlphaFoldDB" id="A0A0T9T5Z1"/>
<dbReference type="EMBL" id="CQEJ01000003">
    <property type="protein sequence ID" value="CNK63769.1"/>
    <property type="molecule type" value="Genomic_DNA"/>
</dbReference>
<organism evidence="2 5">
    <name type="scientific">Yersinia aldovae</name>
    <dbReference type="NCBI Taxonomy" id="29483"/>
    <lineage>
        <taxon>Bacteria</taxon>
        <taxon>Pseudomonadati</taxon>
        <taxon>Pseudomonadota</taxon>
        <taxon>Gammaproteobacteria</taxon>
        <taxon>Enterobacterales</taxon>
        <taxon>Yersiniaceae</taxon>
        <taxon>Yersinia</taxon>
    </lineage>
</organism>
<dbReference type="STRING" id="1453495.AT01_336"/>
<keyword evidence="1" id="KW-0812">Transmembrane</keyword>
<keyword evidence="1" id="KW-1133">Transmembrane helix</keyword>
<dbReference type="RefSeq" id="WP_042839615.1">
    <property type="nucleotide sequence ID" value="NZ_CABHPY010000185.1"/>
</dbReference>
<keyword evidence="1" id="KW-0472">Membrane</keyword>
<name>A0A0T9T5Z1_YERAL</name>
<dbReference type="EMBL" id="CQEH01000004">
    <property type="protein sequence ID" value="CNK77126.1"/>
    <property type="molecule type" value="Genomic_DNA"/>
</dbReference>
<dbReference type="InterPro" id="IPR014321">
    <property type="entry name" value="Phageshock_PspD"/>
</dbReference>
<gene>
    <name evidence="2" type="ORF">ERS137965_00640</name>
    <name evidence="3" type="ORF">ERS137966_01214</name>
</gene>
<evidence type="ECO:0000313" key="3">
    <source>
        <dbReference type="EMBL" id="CNK77126.1"/>
    </source>
</evidence>
<dbReference type="eggNOG" id="ENOG5032YQQ">
    <property type="taxonomic scope" value="Bacteria"/>
</dbReference>